<accession>A0A6L9MLR8</accession>
<dbReference type="AlphaFoldDB" id="A0A6L9MLR8"/>
<evidence type="ECO:0000313" key="1">
    <source>
        <dbReference type="EMBL" id="NDV88777.1"/>
    </source>
</evidence>
<evidence type="ECO:0000313" key="2">
    <source>
        <dbReference type="Proteomes" id="UP000476332"/>
    </source>
</evidence>
<name>A0A6L9MLR8_9HYPH</name>
<dbReference type="EMBL" id="JAAAMJ010000020">
    <property type="protein sequence ID" value="NDV88777.1"/>
    <property type="molecule type" value="Genomic_DNA"/>
</dbReference>
<reference evidence="1 2" key="1">
    <citation type="submission" date="2020-01" db="EMBL/GenBank/DDBJ databases">
        <title>Genomes of bacteria type strains.</title>
        <authorList>
            <person name="Chen J."/>
            <person name="Zhu S."/>
            <person name="Chen J."/>
        </authorList>
    </citation>
    <scope>NUCLEOTIDE SEQUENCE [LARGE SCALE GENOMIC DNA]</scope>
    <source>
        <strain evidence="1 2">KCTC 52919</strain>
    </source>
</reference>
<sequence length="81" mass="8857">MSTVVAFNPSHVLISSGRCTGGDDRHLIGRWVHMVDFVDEEGGVLHDYVGTDCAKADEAAVAWARDVGCRIIDRSSQEPDR</sequence>
<dbReference type="Proteomes" id="UP000476332">
    <property type="component" value="Unassembled WGS sequence"/>
</dbReference>
<gene>
    <name evidence="1" type="ORF">GTW51_18950</name>
</gene>
<protein>
    <submittedName>
        <fullName evidence="1">Uncharacterized protein</fullName>
    </submittedName>
</protein>
<keyword evidence="2" id="KW-1185">Reference proteome</keyword>
<comment type="caution">
    <text evidence="1">The sequence shown here is derived from an EMBL/GenBank/DDBJ whole genome shotgun (WGS) entry which is preliminary data.</text>
</comment>
<organism evidence="1 2">
    <name type="scientific">Aurantimonas aggregata</name>
    <dbReference type="NCBI Taxonomy" id="2047720"/>
    <lineage>
        <taxon>Bacteria</taxon>
        <taxon>Pseudomonadati</taxon>
        <taxon>Pseudomonadota</taxon>
        <taxon>Alphaproteobacteria</taxon>
        <taxon>Hyphomicrobiales</taxon>
        <taxon>Aurantimonadaceae</taxon>
        <taxon>Aurantimonas</taxon>
    </lineage>
</organism>
<dbReference type="RefSeq" id="WP_163045627.1">
    <property type="nucleotide sequence ID" value="NZ_JAAAMJ010000020.1"/>
</dbReference>
<proteinExistence type="predicted"/>